<dbReference type="RefSeq" id="WP_265768059.1">
    <property type="nucleotide sequence ID" value="NZ_JAGGJA010000025.1"/>
</dbReference>
<keyword evidence="1" id="KW-0328">Glycosyltransferase</keyword>
<dbReference type="EC" id="2.4.-.-" evidence="1"/>
<gene>
    <name evidence="1" type="ORF">J6I44_20155</name>
</gene>
<dbReference type="GO" id="GO:0016757">
    <property type="term" value="F:glycosyltransferase activity"/>
    <property type="evidence" value="ECO:0007669"/>
    <property type="project" value="UniProtKB-KW"/>
</dbReference>
<evidence type="ECO:0000313" key="1">
    <source>
        <dbReference type="EMBL" id="MCW9709186.1"/>
    </source>
</evidence>
<sequence length="390" mass="44562">MKIVFLSHTPRNYLFKVGSYHLSNECARLGHEVLYIPSPLSPFHFLNFPKLGDKDYRDVIKSRLQTLQPEKDSHGITNLTPFVLTPYNKGIFDRPEIPLRQQFTFNQIKKKLKNIGFDSVDLVIQDKVGLFFMRNLINAQSWVYRATDDYSNMSKGAGKKSIQILEQKICNFSNHVLVTSEPLQQVFKKRYGVDASILRNGVDANHFAAKHNQPKEYTSITKPIVLYVGSLDERFHLELLTQAAQQSPELQYVIVGPKSKERIPDNIPNITALGPKPYEQVPAYMQHADIGILPLKMTEANHARSPMKIYEYGISGLPVVSTPLRELKKRKEKFIAFAEDSTHFHRQIQESLAQKDQLSSIAKRSSKKHSWQSITEQLLSLSMAPKSKTL</sequence>
<keyword evidence="1" id="KW-0808">Transferase</keyword>
<proteinExistence type="predicted"/>
<accession>A0ABT3PTI9</accession>
<dbReference type="Proteomes" id="UP001207918">
    <property type="component" value="Unassembled WGS sequence"/>
</dbReference>
<dbReference type="SUPFAM" id="SSF53756">
    <property type="entry name" value="UDP-Glycosyltransferase/glycogen phosphorylase"/>
    <property type="match status" value="1"/>
</dbReference>
<dbReference type="Gene3D" id="3.40.50.2000">
    <property type="entry name" value="Glycogen Phosphorylase B"/>
    <property type="match status" value="1"/>
</dbReference>
<dbReference type="PANTHER" id="PTHR12526">
    <property type="entry name" value="GLYCOSYLTRANSFERASE"/>
    <property type="match status" value="1"/>
</dbReference>
<keyword evidence="2" id="KW-1185">Reference proteome</keyword>
<comment type="caution">
    <text evidence="1">The sequence shown here is derived from an EMBL/GenBank/DDBJ whole genome shotgun (WGS) entry which is preliminary data.</text>
</comment>
<reference evidence="1 2" key="1">
    <citation type="submission" date="2021-03" db="EMBL/GenBank/DDBJ databases">
        <title>Aliifodinibius sp. nov., a new bacterium isolated from saline soil.</title>
        <authorList>
            <person name="Galisteo C."/>
            <person name="De La Haba R."/>
            <person name="Sanchez-Porro C."/>
            <person name="Ventosa A."/>
        </authorList>
    </citation>
    <scope>NUCLEOTIDE SEQUENCE [LARGE SCALE GENOMIC DNA]</scope>
    <source>
        <strain evidence="1 2">1BSP15-2V2</strain>
    </source>
</reference>
<dbReference type="EMBL" id="JAGGJA010000025">
    <property type="protein sequence ID" value="MCW9709186.1"/>
    <property type="molecule type" value="Genomic_DNA"/>
</dbReference>
<dbReference type="PANTHER" id="PTHR12526:SF630">
    <property type="entry name" value="GLYCOSYLTRANSFERASE"/>
    <property type="match status" value="1"/>
</dbReference>
<dbReference type="Pfam" id="PF13692">
    <property type="entry name" value="Glyco_trans_1_4"/>
    <property type="match status" value="1"/>
</dbReference>
<protein>
    <submittedName>
        <fullName evidence="1">Glycosyltransferase</fullName>
        <ecNumber evidence="1">2.4.-.-</ecNumber>
    </submittedName>
</protein>
<evidence type="ECO:0000313" key="2">
    <source>
        <dbReference type="Proteomes" id="UP001207918"/>
    </source>
</evidence>
<name>A0ABT3PTI9_9BACT</name>
<organism evidence="1 2">
    <name type="scientific">Fodinibius salsisoli</name>
    <dbReference type="NCBI Taxonomy" id="2820877"/>
    <lineage>
        <taxon>Bacteria</taxon>
        <taxon>Pseudomonadati</taxon>
        <taxon>Balneolota</taxon>
        <taxon>Balneolia</taxon>
        <taxon>Balneolales</taxon>
        <taxon>Balneolaceae</taxon>
        <taxon>Fodinibius</taxon>
    </lineage>
</organism>